<evidence type="ECO:0000313" key="2">
    <source>
        <dbReference type="Proteomes" id="UP000239576"/>
    </source>
</evidence>
<dbReference type="EMBL" id="PVWK01000111">
    <property type="protein sequence ID" value="PSB26190.1"/>
    <property type="molecule type" value="Genomic_DNA"/>
</dbReference>
<protein>
    <submittedName>
        <fullName evidence="1">Uncharacterized protein</fullName>
    </submittedName>
</protein>
<dbReference type="Proteomes" id="UP000239576">
    <property type="component" value="Unassembled WGS sequence"/>
</dbReference>
<gene>
    <name evidence="1" type="ORF">C7B82_20435</name>
</gene>
<proteinExistence type="predicted"/>
<dbReference type="RefSeq" id="WP_106258150.1">
    <property type="nucleotide sequence ID" value="NZ_CAWNSW010000045.1"/>
</dbReference>
<sequence>MPASSVIRKLQAAIQQGAADGINRTLKVVLADLERHTPCKTGLLSRSYRITLQAQASRLQGQISNAVVYAPYQYPFREPPALYKVAPSRAIAAAQGPTLFSAKSGIQAGKGGILTDQQVDSTKVEALLKSETEQALYQAIREA</sequence>
<name>A0A2T1E0D1_9CYAN</name>
<reference evidence="1 2" key="2">
    <citation type="submission" date="2018-03" db="EMBL/GenBank/DDBJ databases">
        <title>The ancient ancestry and fast evolution of plastids.</title>
        <authorList>
            <person name="Moore K.R."/>
            <person name="Magnabosco C."/>
            <person name="Momper L."/>
            <person name="Gold D.A."/>
            <person name="Bosak T."/>
            <person name="Fournier G.P."/>
        </authorList>
    </citation>
    <scope>NUCLEOTIDE SEQUENCE [LARGE SCALE GENOMIC DNA]</scope>
    <source>
        <strain evidence="1 2">ULC18</strain>
    </source>
</reference>
<keyword evidence="2" id="KW-1185">Reference proteome</keyword>
<reference evidence="2" key="1">
    <citation type="submission" date="2018-02" db="EMBL/GenBank/DDBJ databases">
        <authorList>
            <person name="Moore K."/>
            <person name="Momper L."/>
        </authorList>
    </citation>
    <scope>NUCLEOTIDE SEQUENCE [LARGE SCALE GENOMIC DNA]</scope>
    <source>
        <strain evidence="2">ULC18</strain>
    </source>
</reference>
<dbReference type="AlphaFoldDB" id="A0A2T1E0D1"/>
<evidence type="ECO:0000313" key="1">
    <source>
        <dbReference type="EMBL" id="PSB26190.1"/>
    </source>
</evidence>
<organism evidence="1 2">
    <name type="scientific">Stenomitos frigidus ULC18</name>
    <dbReference type="NCBI Taxonomy" id="2107698"/>
    <lineage>
        <taxon>Bacteria</taxon>
        <taxon>Bacillati</taxon>
        <taxon>Cyanobacteriota</taxon>
        <taxon>Cyanophyceae</taxon>
        <taxon>Leptolyngbyales</taxon>
        <taxon>Leptolyngbyaceae</taxon>
        <taxon>Stenomitos</taxon>
    </lineage>
</organism>
<accession>A0A2T1E0D1</accession>
<comment type="caution">
    <text evidence="1">The sequence shown here is derived from an EMBL/GenBank/DDBJ whole genome shotgun (WGS) entry which is preliminary data.</text>
</comment>